<evidence type="ECO:0000256" key="7">
    <source>
        <dbReference type="ARBA" id="ARBA00023237"/>
    </source>
</evidence>
<protein>
    <submittedName>
        <fullName evidence="10">TolC family protein</fullName>
    </submittedName>
</protein>
<evidence type="ECO:0000256" key="4">
    <source>
        <dbReference type="ARBA" id="ARBA00022452"/>
    </source>
</evidence>
<name>A0A4S4NLW5_9BACT</name>
<keyword evidence="7" id="KW-0998">Cell outer membrane</keyword>
<dbReference type="AlphaFoldDB" id="A0A4S4NLW5"/>
<evidence type="ECO:0000256" key="3">
    <source>
        <dbReference type="ARBA" id="ARBA00022448"/>
    </source>
</evidence>
<evidence type="ECO:0000313" key="11">
    <source>
        <dbReference type="Proteomes" id="UP000308528"/>
    </source>
</evidence>
<comment type="caution">
    <text evidence="10">The sequence shown here is derived from an EMBL/GenBank/DDBJ whole genome shotgun (WGS) entry which is preliminary data.</text>
</comment>
<keyword evidence="4" id="KW-1134">Transmembrane beta strand</keyword>
<feature type="signal peptide" evidence="9">
    <location>
        <begin position="1"/>
        <end position="18"/>
    </location>
</feature>
<sequence length="444" mass="49846">MKYLIFVLTLLLTGSISAQEAEAPPVYSLNDAVNFALLNANSIRNARVDILDAEQNIRERLSTGLPQINGTVDFTRYLKVPVLPLPEAFAALNPDPNAPAPEGIAFQRKNNFVSGLNVNSMIFDGSFFVGLRAARASRDYFNLQLEEAERQVRNQVTQSYFPVLLVSTNLEIIEKNISNLEKLLQETSAQYEAGFVEQLDVDRLVLSLNNLRSTRNDLEQQRENALRALKFTLNFPDDQPLEVSDDLEALELEVEAAALTSDIPYQSRSEVRLLDQTLALQDLNVELQQAAYLPRLNATAAAQYQYQGDNFSDGFWAPTVLVGVSATIPIYDFGGRSARLQRARLDKEKVVNQRDDVVRGIALEVRNARGTFNTARERLQNTRDNLTLAQRIYDTTQIKYREGVGSSIEVVQAEQQLYEAQANYLNALYDTLVAKEDLYIALGR</sequence>
<dbReference type="GO" id="GO:0015288">
    <property type="term" value="F:porin activity"/>
    <property type="evidence" value="ECO:0007669"/>
    <property type="project" value="TreeGrafter"/>
</dbReference>
<keyword evidence="3" id="KW-0813">Transport</keyword>
<dbReference type="GO" id="GO:0009279">
    <property type="term" value="C:cell outer membrane"/>
    <property type="evidence" value="ECO:0007669"/>
    <property type="project" value="UniProtKB-SubCell"/>
</dbReference>
<dbReference type="EMBL" id="SRSF01000003">
    <property type="protein sequence ID" value="THH39897.1"/>
    <property type="molecule type" value="Genomic_DNA"/>
</dbReference>
<reference evidence="10 11" key="1">
    <citation type="submission" date="2019-04" db="EMBL/GenBank/DDBJ databases">
        <title>Lewinella litorea sp. nov., isolated from a marine sand.</title>
        <authorList>
            <person name="Yoon J.-H."/>
        </authorList>
    </citation>
    <scope>NUCLEOTIDE SEQUENCE [LARGE SCALE GENOMIC DNA]</scope>
    <source>
        <strain evidence="10 11">HSMS-39</strain>
    </source>
</reference>
<keyword evidence="9" id="KW-0732">Signal</keyword>
<evidence type="ECO:0000256" key="8">
    <source>
        <dbReference type="SAM" id="Coils"/>
    </source>
</evidence>
<comment type="subcellular location">
    <subcellularLocation>
        <location evidence="1">Cell outer membrane</location>
    </subcellularLocation>
</comment>
<evidence type="ECO:0000313" key="10">
    <source>
        <dbReference type="EMBL" id="THH39897.1"/>
    </source>
</evidence>
<accession>A0A4S4NLW5</accession>
<dbReference type="PANTHER" id="PTHR30026">
    <property type="entry name" value="OUTER MEMBRANE PROTEIN TOLC"/>
    <property type="match status" value="1"/>
</dbReference>
<evidence type="ECO:0000256" key="1">
    <source>
        <dbReference type="ARBA" id="ARBA00004442"/>
    </source>
</evidence>
<proteinExistence type="inferred from homology"/>
<gene>
    <name evidence="10" type="ORF">E4021_09815</name>
</gene>
<dbReference type="InterPro" id="IPR051906">
    <property type="entry name" value="TolC-like"/>
</dbReference>
<dbReference type="Gene3D" id="1.20.1600.10">
    <property type="entry name" value="Outer membrane efflux proteins (OEP)"/>
    <property type="match status" value="1"/>
</dbReference>
<dbReference type="Proteomes" id="UP000308528">
    <property type="component" value="Unassembled WGS sequence"/>
</dbReference>
<dbReference type="GO" id="GO:0015562">
    <property type="term" value="F:efflux transmembrane transporter activity"/>
    <property type="evidence" value="ECO:0007669"/>
    <property type="project" value="InterPro"/>
</dbReference>
<feature type="chain" id="PRO_5020838474" evidence="9">
    <location>
        <begin position="19"/>
        <end position="444"/>
    </location>
</feature>
<keyword evidence="6" id="KW-0472">Membrane</keyword>
<dbReference type="PANTHER" id="PTHR30026:SF20">
    <property type="entry name" value="OUTER MEMBRANE PROTEIN TOLC"/>
    <property type="match status" value="1"/>
</dbReference>
<dbReference type="Pfam" id="PF02321">
    <property type="entry name" value="OEP"/>
    <property type="match status" value="2"/>
</dbReference>
<dbReference type="RefSeq" id="WP_136458883.1">
    <property type="nucleotide sequence ID" value="NZ_SRSF01000003.1"/>
</dbReference>
<dbReference type="SUPFAM" id="SSF56954">
    <property type="entry name" value="Outer membrane efflux proteins (OEP)"/>
    <property type="match status" value="1"/>
</dbReference>
<keyword evidence="8" id="KW-0175">Coiled coil</keyword>
<evidence type="ECO:0000256" key="5">
    <source>
        <dbReference type="ARBA" id="ARBA00022692"/>
    </source>
</evidence>
<organism evidence="10 11">
    <name type="scientific">Neolewinella litorea</name>
    <dbReference type="NCBI Taxonomy" id="2562452"/>
    <lineage>
        <taxon>Bacteria</taxon>
        <taxon>Pseudomonadati</taxon>
        <taxon>Bacteroidota</taxon>
        <taxon>Saprospiria</taxon>
        <taxon>Saprospirales</taxon>
        <taxon>Lewinellaceae</taxon>
        <taxon>Neolewinella</taxon>
    </lineage>
</organism>
<comment type="similarity">
    <text evidence="2">Belongs to the outer membrane factor (OMF) (TC 1.B.17) family.</text>
</comment>
<evidence type="ECO:0000256" key="2">
    <source>
        <dbReference type="ARBA" id="ARBA00007613"/>
    </source>
</evidence>
<keyword evidence="5" id="KW-0812">Transmembrane</keyword>
<evidence type="ECO:0000256" key="6">
    <source>
        <dbReference type="ARBA" id="ARBA00023136"/>
    </source>
</evidence>
<feature type="coiled-coil region" evidence="8">
    <location>
        <begin position="131"/>
        <end position="228"/>
    </location>
</feature>
<keyword evidence="11" id="KW-1185">Reference proteome</keyword>
<dbReference type="GO" id="GO:1990281">
    <property type="term" value="C:efflux pump complex"/>
    <property type="evidence" value="ECO:0007669"/>
    <property type="project" value="TreeGrafter"/>
</dbReference>
<dbReference type="InterPro" id="IPR003423">
    <property type="entry name" value="OMP_efflux"/>
</dbReference>
<evidence type="ECO:0000256" key="9">
    <source>
        <dbReference type="SAM" id="SignalP"/>
    </source>
</evidence>
<dbReference type="OrthoDB" id="367883at2"/>